<dbReference type="InterPro" id="IPR018193">
    <property type="entry name" value="Glyc_kinase_flavodox-like_fold"/>
</dbReference>
<protein>
    <submittedName>
        <fullName evidence="5">Glycerate kinase</fullName>
        <ecNumber evidence="5">2.7.1.31</ecNumber>
    </submittedName>
</protein>
<name>A0A1C6I5X9_9FIRM</name>
<dbReference type="GO" id="GO:0031388">
    <property type="term" value="P:organic acid phosphorylation"/>
    <property type="evidence" value="ECO:0007669"/>
    <property type="project" value="UniProtKB-UniRule"/>
</dbReference>
<dbReference type="NCBIfam" id="TIGR00045">
    <property type="entry name" value="glycerate kinase"/>
    <property type="match status" value="1"/>
</dbReference>
<evidence type="ECO:0000313" key="5">
    <source>
        <dbReference type="EMBL" id="SCJ65251.1"/>
    </source>
</evidence>
<evidence type="ECO:0000256" key="1">
    <source>
        <dbReference type="ARBA" id="ARBA00006284"/>
    </source>
</evidence>
<accession>A0A1C6I5X9</accession>
<sequence>MKKILLVPDSFKGTLSAREVCAVIAERAQALLPETDICQIPVADGGEGSVDCLLQAVGGQKVTCPVAGPFFDELTAFYGVLRERPGHPRTAVIEMAACAGLPLAETRLDPEKATTHGVGQLIAHAVVHSGCRQILLGLGGSATNDGGCGMAAALGVRFTDREGRVFVPTGGTLSNIAAVDTSGLLPQLSQVEITAICDIDNPLTGPQGAAVIFGPQKGADRQMVARLDAGLKHLAEQVLHDLGTAGETAAGAGAAGGMGFGVAALLGGRLRMGIEVVLDTVGFQQLAQDADLIITGEGRLDGQSSRGKVVSGVCKRAKELGVPVVALVGALEKGYQPLYRQGLTAAFSINPRPEDFATARHKSAENLAQTADNLLRLFAAAQCAR</sequence>
<keyword evidence="2 4" id="KW-0808">Transferase</keyword>
<dbReference type="SUPFAM" id="SSF110738">
    <property type="entry name" value="Glycerate kinase I"/>
    <property type="match status" value="1"/>
</dbReference>
<proteinExistence type="inferred from homology"/>
<reference evidence="5" key="1">
    <citation type="submission" date="2015-09" db="EMBL/GenBank/DDBJ databases">
        <authorList>
            <consortium name="Pathogen Informatics"/>
        </authorList>
    </citation>
    <scope>NUCLEOTIDE SEQUENCE</scope>
    <source>
        <strain evidence="5">2789STDY5834896</strain>
    </source>
</reference>
<dbReference type="PANTHER" id="PTHR21599:SF0">
    <property type="entry name" value="GLYCERATE KINASE"/>
    <property type="match status" value="1"/>
</dbReference>
<dbReference type="EC" id="2.7.1.31" evidence="5"/>
<organism evidence="5">
    <name type="scientific">uncultured Anaerotruncus sp</name>
    <dbReference type="NCBI Taxonomy" id="905011"/>
    <lineage>
        <taxon>Bacteria</taxon>
        <taxon>Bacillati</taxon>
        <taxon>Bacillota</taxon>
        <taxon>Clostridia</taxon>
        <taxon>Eubacteriales</taxon>
        <taxon>Oscillospiraceae</taxon>
        <taxon>Anaerotruncus</taxon>
        <taxon>environmental samples</taxon>
    </lineage>
</organism>
<evidence type="ECO:0000256" key="2">
    <source>
        <dbReference type="ARBA" id="ARBA00022679"/>
    </source>
</evidence>
<dbReference type="InterPro" id="IPR036129">
    <property type="entry name" value="Glycerate_kinase_sf"/>
</dbReference>
<dbReference type="Gene3D" id="3.90.1510.10">
    <property type="entry name" value="Glycerate kinase, domain 2"/>
    <property type="match status" value="1"/>
</dbReference>
<dbReference type="GO" id="GO:0008887">
    <property type="term" value="F:glycerate kinase activity"/>
    <property type="evidence" value="ECO:0007669"/>
    <property type="project" value="UniProtKB-UniRule"/>
</dbReference>
<dbReference type="PIRSF" id="PIRSF006078">
    <property type="entry name" value="GlxK"/>
    <property type="match status" value="1"/>
</dbReference>
<comment type="similarity">
    <text evidence="1 4">Belongs to the glycerate kinase type-1 family.</text>
</comment>
<dbReference type="Gene3D" id="3.40.50.10350">
    <property type="entry name" value="Glycerate kinase, domain 1"/>
    <property type="match status" value="1"/>
</dbReference>
<dbReference type="AlphaFoldDB" id="A0A1C6I5X9"/>
<gene>
    <name evidence="5" type="primary">glxK</name>
    <name evidence="5" type="ORF">SAMEA3545359_01265</name>
</gene>
<dbReference type="InterPro" id="IPR004381">
    <property type="entry name" value="Glycerate_kinase"/>
</dbReference>
<dbReference type="EMBL" id="FMHG01000001">
    <property type="protein sequence ID" value="SCJ65251.1"/>
    <property type="molecule type" value="Genomic_DNA"/>
</dbReference>
<keyword evidence="3 4" id="KW-0418">Kinase</keyword>
<evidence type="ECO:0000256" key="3">
    <source>
        <dbReference type="ARBA" id="ARBA00022777"/>
    </source>
</evidence>
<dbReference type="PANTHER" id="PTHR21599">
    <property type="entry name" value="GLYCERATE KINASE"/>
    <property type="match status" value="1"/>
</dbReference>
<evidence type="ECO:0000256" key="4">
    <source>
        <dbReference type="PIRNR" id="PIRNR006078"/>
    </source>
</evidence>
<dbReference type="Pfam" id="PF02595">
    <property type="entry name" value="Gly_kinase"/>
    <property type="match status" value="1"/>
</dbReference>
<dbReference type="InterPro" id="IPR018197">
    <property type="entry name" value="Glycerate_kinase_RE-like"/>
</dbReference>